<protein>
    <submittedName>
        <fullName evidence="1">4'-phosphopantetheinyl transferase</fullName>
    </submittedName>
</protein>
<organism evidence="1 2">
    <name type="scientific">Vibrio gazogenes DSM 21264 = NBRC 103151</name>
    <dbReference type="NCBI Taxonomy" id="1123492"/>
    <lineage>
        <taxon>Bacteria</taxon>
        <taxon>Pseudomonadati</taxon>
        <taxon>Pseudomonadota</taxon>
        <taxon>Gammaproteobacteria</taxon>
        <taxon>Vibrionales</taxon>
        <taxon>Vibrionaceae</taxon>
        <taxon>Vibrio</taxon>
    </lineage>
</organism>
<keyword evidence="1" id="KW-0808">Transferase</keyword>
<sequence>MVINSEDHTHITNQYSAGTDVPRLMIAQACFDEHTTVTDRRSQVRQQARWQTKRWLNQVWRTAAVPFSSPVKNAVAPKTKCFEFNVIHTQQGQPIGFHPDLGVRGVSVSHSGIWYAIATASQPSLGIDLQCYRHFGSSARQWAFTAGECTQSMTLLCAAWAVREAFLKSHGVGLPHLLRNIDIDWQQQRVSDPAANLSERMFRMVYGLYWVCAICYCSESERPEWDVATLSTTVPLTVSSARSTSLC</sequence>
<dbReference type="Proteomes" id="UP000184159">
    <property type="component" value="Unassembled WGS sequence"/>
</dbReference>
<dbReference type="RefSeq" id="WP_072957848.1">
    <property type="nucleotide sequence ID" value="NZ_FQUH01000006.1"/>
</dbReference>
<proteinExistence type="predicted"/>
<name>A0A1M4ZK42_VIBGA</name>
<gene>
    <name evidence="1" type="ORF">SAMN02745781_01643</name>
</gene>
<dbReference type="GO" id="GO:0008897">
    <property type="term" value="F:holo-[acyl-carrier-protein] synthase activity"/>
    <property type="evidence" value="ECO:0007669"/>
    <property type="project" value="InterPro"/>
</dbReference>
<dbReference type="GO" id="GO:0000287">
    <property type="term" value="F:magnesium ion binding"/>
    <property type="evidence" value="ECO:0007669"/>
    <property type="project" value="InterPro"/>
</dbReference>
<reference evidence="2" key="1">
    <citation type="submission" date="2016-11" db="EMBL/GenBank/DDBJ databases">
        <authorList>
            <person name="Varghese N."/>
            <person name="Submissions S."/>
        </authorList>
    </citation>
    <scope>NUCLEOTIDE SEQUENCE [LARGE SCALE GENOMIC DNA]</scope>
    <source>
        <strain evidence="2">DSM 21264</strain>
    </source>
</reference>
<evidence type="ECO:0000313" key="2">
    <source>
        <dbReference type="Proteomes" id="UP000184159"/>
    </source>
</evidence>
<keyword evidence="2" id="KW-1185">Reference proteome</keyword>
<accession>A0A1M4ZK42</accession>
<dbReference type="SUPFAM" id="SSF56214">
    <property type="entry name" value="4'-phosphopantetheinyl transferase"/>
    <property type="match status" value="1"/>
</dbReference>
<dbReference type="EMBL" id="FQUH01000006">
    <property type="protein sequence ID" value="SHF18361.1"/>
    <property type="molecule type" value="Genomic_DNA"/>
</dbReference>
<evidence type="ECO:0000313" key="1">
    <source>
        <dbReference type="EMBL" id="SHF18361.1"/>
    </source>
</evidence>
<dbReference type="AlphaFoldDB" id="A0A1M4ZK42"/>
<dbReference type="InterPro" id="IPR037143">
    <property type="entry name" value="4-PPantetheinyl_Trfase_dom_sf"/>
</dbReference>